<evidence type="ECO:0000313" key="1">
    <source>
        <dbReference type="EMBL" id="SHL40709.1"/>
    </source>
</evidence>
<sequence>MFVSVKNPELLRITSSVDNTAYFGGDQEWYEKKWNKDAGCGATSAANLSAYLAASGKGLKNLYPYETMEKSDFTKQMEDLILYVTPGAMGVNHVKKFTDGFDRFLKDRNTALTAKVLTTDKVPKAERKLSELMDFVRDGLSADCPIAFLNLSKGEEKRIQGWHWITITAAEITEDKVKAIASDEGKRIEFDLGLWFLTTRRHGGLIYYS</sequence>
<keyword evidence="2" id="KW-1185">Reference proteome</keyword>
<protein>
    <recommendedName>
        <fullName evidence="3">Peptidase_C39 like family protein</fullName>
    </recommendedName>
</protein>
<gene>
    <name evidence="1" type="ORF">SAMN02745136_04823</name>
</gene>
<name>A0A1M7ADW5_9FIRM</name>
<dbReference type="Proteomes" id="UP000184386">
    <property type="component" value="Unassembled WGS sequence"/>
</dbReference>
<dbReference type="AlphaFoldDB" id="A0A1M7ADW5"/>
<dbReference type="OrthoDB" id="370604at2"/>
<proteinExistence type="predicted"/>
<accession>A0A1M7ADW5</accession>
<dbReference type="RefSeq" id="WP_073279739.1">
    <property type="nucleotide sequence ID" value="NZ_FRAC01000032.1"/>
</dbReference>
<dbReference type="EMBL" id="FRAC01000032">
    <property type="protein sequence ID" value="SHL40709.1"/>
    <property type="molecule type" value="Genomic_DNA"/>
</dbReference>
<organism evidence="1 2">
    <name type="scientific">Anaerocolumna jejuensis DSM 15929</name>
    <dbReference type="NCBI Taxonomy" id="1121322"/>
    <lineage>
        <taxon>Bacteria</taxon>
        <taxon>Bacillati</taxon>
        <taxon>Bacillota</taxon>
        <taxon>Clostridia</taxon>
        <taxon>Lachnospirales</taxon>
        <taxon>Lachnospiraceae</taxon>
        <taxon>Anaerocolumna</taxon>
    </lineage>
</organism>
<evidence type="ECO:0008006" key="3">
    <source>
        <dbReference type="Google" id="ProtNLM"/>
    </source>
</evidence>
<dbReference type="STRING" id="1121322.SAMN02745136_04823"/>
<evidence type="ECO:0000313" key="2">
    <source>
        <dbReference type="Proteomes" id="UP000184386"/>
    </source>
</evidence>
<reference evidence="1 2" key="1">
    <citation type="submission" date="2016-11" db="EMBL/GenBank/DDBJ databases">
        <authorList>
            <person name="Jaros S."/>
            <person name="Januszkiewicz K."/>
            <person name="Wedrychowicz H."/>
        </authorList>
    </citation>
    <scope>NUCLEOTIDE SEQUENCE [LARGE SCALE GENOMIC DNA]</scope>
    <source>
        <strain evidence="1 2">DSM 15929</strain>
    </source>
</reference>